<evidence type="ECO:0000313" key="2">
    <source>
        <dbReference type="Proteomes" id="UP001518976"/>
    </source>
</evidence>
<keyword evidence="2" id="KW-1185">Reference proteome</keyword>
<proteinExistence type="predicted"/>
<sequence>MTTTTQFPQAPLAALRDRLLATAADNDRAPQEELDGLSDSVLAAYWHGYLTASRSGLNSTELHAIAFGSALDAPMYAVCTDTRNLRDALARSFQ</sequence>
<evidence type="ECO:0000313" key="1">
    <source>
        <dbReference type="EMBL" id="MBO8190071.1"/>
    </source>
</evidence>
<reference evidence="1 2" key="1">
    <citation type="submission" date="2021-02" db="EMBL/GenBank/DDBJ databases">
        <title>Streptomyces spirodelae sp. nov., isolated from duckweed.</title>
        <authorList>
            <person name="Saimee Y."/>
            <person name="Duangmal K."/>
        </authorList>
    </citation>
    <scope>NUCLEOTIDE SEQUENCE [LARGE SCALE GENOMIC DNA]</scope>
    <source>
        <strain evidence="1 2">DW4-2</strain>
    </source>
</reference>
<dbReference type="Proteomes" id="UP001518976">
    <property type="component" value="Unassembled WGS sequence"/>
</dbReference>
<accession>A0ABS3X4S3</accession>
<comment type="caution">
    <text evidence="1">The sequence shown here is derived from an EMBL/GenBank/DDBJ whole genome shotgun (WGS) entry which is preliminary data.</text>
</comment>
<protein>
    <submittedName>
        <fullName evidence="1">Uncharacterized protein</fullName>
    </submittedName>
</protein>
<organism evidence="1 2">
    <name type="scientific">Streptomyces spirodelae</name>
    <dbReference type="NCBI Taxonomy" id="2812904"/>
    <lineage>
        <taxon>Bacteria</taxon>
        <taxon>Bacillati</taxon>
        <taxon>Actinomycetota</taxon>
        <taxon>Actinomycetes</taxon>
        <taxon>Kitasatosporales</taxon>
        <taxon>Streptomycetaceae</taxon>
        <taxon>Streptomyces</taxon>
    </lineage>
</organism>
<name>A0ABS3X4S3_9ACTN</name>
<dbReference type="RefSeq" id="WP_209268828.1">
    <property type="nucleotide sequence ID" value="NZ_JAFFZN010000056.1"/>
</dbReference>
<gene>
    <name evidence="1" type="ORF">JW592_32185</name>
</gene>
<dbReference type="EMBL" id="JAFFZN010000056">
    <property type="protein sequence ID" value="MBO8190071.1"/>
    <property type="molecule type" value="Genomic_DNA"/>
</dbReference>